<evidence type="ECO:0000256" key="10">
    <source>
        <dbReference type="RuleBase" id="RU003691"/>
    </source>
</evidence>
<dbReference type="InterPro" id="IPR001100">
    <property type="entry name" value="Pyr_nuc-diS_OxRdtase"/>
</dbReference>
<keyword evidence="7 10" id="KW-0676">Redox-active center</keyword>
<feature type="disulfide bond" description="Redox-active" evidence="9">
    <location>
        <begin position="55"/>
        <end position="60"/>
    </location>
</feature>
<evidence type="ECO:0000259" key="13">
    <source>
        <dbReference type="Pfam" id="PF07992"/>
    </source>
</evidence>
<feature type="binding site" evidence="8">
    <location>
        <position position="195"/>
    </location>
    <ligand>
        <name>NAD(+)</name>
        <dbReference type="ChEBI" id="CHEBI:57540"/>
    </ligand>
</feature>
<evidence type="ECO:0000256" key="8">
    <source>
        <dbReference type="PIRSR" id="PIRSR000350-3"/>
    </source>
</evidence>
<keyword evidence="4" id="KW-0521">NADP</keyword>
<dbReference type="SUPFAM" id="SSF51905">
    <property type="entry name" value="FAD/NAD(P)-binding domain"/>
    <property type="match status" value="1"/>
</dbReference>
<keyword evidence="11" id="KW-1133">Transmembrane helix</keyword>
<dbReference type="InterPro" id="IPR004099">
    <property type="entry name" value="Pyr_nucl-diS_OxRdtase_dimer"/>
</dbReference>
<evidence type="ECO:0000256" key="3">
    <source>
        <dbReference type="ARBA" id="ARBA00022827"/>
    </source>
</evidence>
<feature type="domain" description="Pyridine nucleotide-disulphide oxidoreductase dimerisation" evidence="12">
    <location>
        <begin position="340"/>
        <end position="448"/>
    </location>
</feature>
<evidence type="ECO:0000256" key="4">
    <source>
        <dbReference type="ARBA" id="ARBA00022857"/>
    </source>
</evidence>
<dbReference type="InterPro" id="IPR012999">
    <property type="entry name" value="Pyr_OxRdtase_I_AS"/>
</dbReference>
<accession>A0A8J4HC32</accession>
<dbReference type="EMBL" id="DTQM01000250">
    <property type="protein sequence ID" value="HGC44169.1"/>
    <property type="molecule type" value="Genomic_DNA"/>
</dbReference>
<name>A0A8J4HC32_9PROT</name>
<feature type="binding site" evidence="8">
    <location>
        <position position="303"/>
    </location>
    <ligand>
        <name>FAD</name>
        <dbReference type="ChEBI" id="CHEBI:57692"/>
    </ligand>
</feature>
<dbReference type="PIRSF" id="PIRSF000350">
    <property type="entry name" value="Mercury_reductase_MerA"/>
    <property type="match status" value="1"/>
</dbReference>
<keyword evidence="11" id="KW-0472">Membrane</keyword>
<dbReference type="GO" id="GO:0003955">
    <property type="term" value="F:NAD(P)H dehydrogenase (quinone) activity"/>
    <property type="evidence" value="ECO:0007669"/>
    <property type="project" value="TreeGrafter"/>
</dbReference>
<reference evidence="14" key="1">
    <citation type="journal article" date="2020" name="mSystems">
        <title>Genome- and Community-Level Interaction Insights into Carbon Utilization and Element Cycling Functions of Hydrothermarchaeota in Hydrothermal Sediment.</title>
        <authorList>
            <person name="Zhou Z."/>
            <person name="Liu Y."/>
            <person name="Xu W."/>
            <person name="Pan J."/>
            <person name="Luo Z.H."/>
            <person name="Li M."/>
        </authorList>
    </citation>
    <scope>NUCLEOTIDE SEQUENCE</scope>
    <source>
        <strain evidence="14">SpSt-997</strain>
    </source>
</reference>
<keyword evidence="8" id="KW-0520">NAD</keyword>
<dbReference type="Pfam" id="PF07992">
    <property type="entry name" value="Pyr_redox_2"/>
    <property type="match status" value="1"/>
</dbReference>
<evidence type="ECO:0000256" key="2">
    <source>
        <dbReference type="ARBA" id="ARBA00022630"/>
    </source>
</evidence>
<dbReference type="GO" id="GO:0050660">
    <property type="term" value="F:flavin adenine dinucleotide binding"/>
    <property type="evidence" value="ECO:0007669"/>
    <property type="project" value="TreeGrafter"/>
</dbReference>
<comment type="cofactor">
    <cofactor evidence="8">
        <name>FAD</name>
        <dbReference type="ChEBI" id="CHEBI:57692"/>
    </cofactor>
    <text evidence="8">Binds 1 FAD per subunit.</text>
</comment>
<organism evidence="14">
    <name type="scientific">Acidicaldus sp</name>
    <dbReference type="NCBI Taxonomy" id="1872105"/>
    <lineage>
        <taxon>Bacteria</taxon>
        <taxon>Pseudomonadati</taxon>
        <taxon>Pseudomonadota</taxon>
        <taxon>Alphaproteobacteria</taxon>
        <taxon>Acetobacterales</taxon>
        <taxon>Acetobacteraceae</taxon>
        <taxon>Acidicaldus</taxon>
    </lineage>
</organism>
<evidence type="ECO:0000313" key="14">
    <source>
        <dbReference type="EMBL" id="HGC44169.1"/>
    </source>
</evidence>
<dbReference type="InterPro" id="IPR023753">
    <property type="entry name" value="FAD/NAD-binding_dom"/>
</dbReference>
<gene>
    <name evidence="14" type="ORF">ENY07_13265</name>
</gene>
<evidence type="ECO:0000256" key="6">
    <source>
        <dbReference type="ARBA" id="ARBA00023157"/>
    </source>
</evidence>
<feature type="binding site" evidence="8">
    <location>
        <position position="64"/>
    </location>
    <ligand>
        <name>FAD</name>
        <dbReference type="ChEBI" id="CHEBI:57692"/>
    </ligand>
</feature>
<keyword evidence="2 10" id="KW-0285">Flavoprotein</keyword>
<dbReference type="SUPFAM" id="SSF55424">
    <property type="entry name" value="FAD/NAD-linked reductases, dimerisation (C-terminal) domain"/>
    <property type="match status" value="1"/>
</dbReference>
<feature type="binding site" evidence="8">
    <location>
        <begin position="172"/>
        <end position="179"/>
    </location>
    <ligand>
        <name>NAD(+)</name>
        <dbReference type="ChEBI" id="CHEBI:57540"/>
    </ligand>
</feature>
<dbReference type="Pfam" id="PF02852">
    <property type="entry name" value="Pyr_redox_dim"/>
    <property type="match status" value="1"/>
</dbReference>
<dbReference type="PRINTS" id="PR00411">
    <property type="entry name" value="PNDRDTASEI"/>
</dbReference>
<comment type="caution">
    <text evidence="14">The sequence shown here is derived from an EMBL/GenBank/DDBJ whole genome shotgun (WGS) entry which is preliminary data.</text>
</comment>
<dbReference type="PANTHER" id="PTHR43014:SF2">
    <property type="entry name" value="MERCURIC REDUCTASE"/>
    <property type="match status" value="1"/>
</dbReference>
<dbReference type="PROSITE" id="PS00076">
    <property type="entry name" value="PYRIDINE_REDOX_1"/>
    <property type="match status" value="1"/>
</dbReference>
<dbReference type="Gene3D" id="3.50.50.60">
    <property type="entry name" value="FAD/NAD(P)-binding domain"/>
    <property type="match status" value="2"/>
</dbReference>
<evidence type="ECO:0000256" key="11">
    <source>
        <dbReference type="SAM" id="Phobius"/>
    </source>
</evidence>
<feature type="transmembrane region" description="Helical" evidence="11">
    <location>
        <begin position="20"/>
        <end position="37"/>
    </location>
</feature>
<keyword evidence="6" id="KW-1015">Disulfide bond</keyword>
<comment type="similarity">
    <text evidence="1 10">Belongs to the class-I pyridine nucleotide-disulfide oxidoreductase family.</text>
</comment>
<protein>
    <recommendedName>
        <fullName evidence="15">Pyridine nucleotide-disulfide oxidoreductase</fullName>
    </recommendedName>
</protein>
<evidence type="ECO:0000256" key="5">
    <source>
        <dbReference type="ARBA" id="ARBA00023002"/>
    </source>
</evidence>
<evidence type="ECO:0008006" key="15">
    <source>
        <dbReference type="Google" id="ProtNLM"/>
    </source>
</evidence>
<dbReference type="AlphaFoldDB" id="A0A8J4HC32"/>
<keyword evidence="5 10" id="KW-0560">Oxidoreductase</keyword>
<dbReference type="InterPro" id="IPR016156">
    <property type="entry name" value="FAD/NAD-linked_Rdtase_dimer_sf"/>
</dbReference>
<keyword evidence="8" id="KW-0547">Nucleotide-binding</keyword>
<dbReference type="InterPro" id="IPR036188">
    <property type="entry name" value="FAD/NAD-bd_sf"/>
</dbReference>
<proteinExistence type="inferred from homology"/>
<sequence length="483" mass="51092">MPPGVVGKKWRRPSRFDRNLIVIGAGSAGLVAAYLAASLRARVTLIEAARMGGDCLNTGCVPSKALIHAARGGENHAQAMARVRAAIAAIAPHDSVERYEALGVEVRHGAARLLDPWHVAIAGETLSARAIVIAAGAAPLIPPIPGLAEAPYVTSETLWDLEDLPKRLVILGGGPIGCELAEAFARLGAAVSLVELADRVLNREDEEVSALLSSALARRGVAILTGHRALAVRRQGGDFTLGVVGKDGGRVLPFDRLLVAVGRQPRVTGYGLEEIGVALGAAGTIATDPWLRTNFRHILACGDVAGPWQFTHMAGYQGGYAALNALFGGLWRLRPDTRAVPAVTFTTPEIARVGLNEREARARGIGCEVTRYAFADLDRAIIEDETEGFVKILTPPGKDRILGATIVGTAAGELISEITLAMRHGLGLKKLLATIHPYPTRSEALRAAAGLWRKNHAAPGLLALLARFHAGRRGAGYFVPKAW</sequence>
<dbReference type="GO" id="GO:0016668">
    <property type="term" value="F:oxidoreductase activity, acting on a sulfur group of donors, NAD(P) as acceptor"/>
    <property type="evidence" value="ECO:0007669"/>
    <property type="project" value="InterPro"/>
</dbReference>
<evidence type="ECO:0000256" key="7">
    <source>
        <dbReference type="ARBA" id="ARBA00023284"/>
    </source>
</evidence>
<evidence type="ECO:0000259" key="12">
    <source>
        <dbReference type="Pfam" id="PF02852"/>
    </source>
</evidence>
<evidence type="ECO:0000256" key="1">
    <source>
        <dbReference type="ARBA" id="ARBA00007532"/>
    </source>
</evidence>
<dbReference type="FunFam" id="3.30.390.30:FF:000001">
    <property type="entry name" value="Dihydrolipoyl dehydrogenase"/>
    <property type="match status" value="1"/>
</dbReference>
<evidence type="ECO:0000256" key="9">
    <source>
        <dbReference type="PIRSR" id="PIRSR000350-4"/>
    </source>
</evidence>
<feature type="binding site" evidence="8">
    <location>
        <position position="262"/>
    </location>
    <ligand>
        <name>NAD(+)</name>
        <dbReference type="ChEBI" id="CHEBI:57540"/>
    </ligand>
</feature>
<dbReference type="PRINTS" id="PR00368">
    <property type="entry name" value="FADPNR"/>
</dbReference>
<feature type="domain" description="FAD/NAD(P)-binding" evidence="13">
    <location>
        <begin position="19"/>
        <end position="318"/>
    </location>
</feature>
<dbReference type="PANTHER" id="PTHR43014">
    <property type="entry name" value="MERCURIC REDUCTASE"/>
    <property type="match status" value="1"/>
</dbReference>
<keyword evidence="11" id="KW-0812">Transmembrane</keyword>
<dbReference type="Gene3D" id="3.30.390.30">
    <property type="match status" value="1"/>
</dbReference>
<keyword evidence="3 8" id="KW-0274">FAD</keyword>